<dbReference type="GO" id="GO:0005524">
    <property type="term" value="F:ATP binding"/>
    <property type="evidence" value="ECO:0007669"/>
    <property type="project" value="UniProtKB-UniRule"/>
</dbReference>
<dbReference type="PANTHER" id="PTHR43873">
    <property type="entry name" value="COBYRINATE A,C-DIAMIDE SYNTHASE"/>
    <property type="match status" value="1"/>
</dbReference>
<dbReference type="SUPFAM" id="SSF52540">
    <property type="entry name" value="P-loop containing nucleoside triphosphate hydrolases"/>
    <property type="match status" value="1"/>
</dbReference>
<comment type="miscellaneous">
    <text evidence="9">The a and c carboxylates of hydrogenobyrinate are activated for nucleophilic attack via formation of a phosphorylated intermediate by ATP. CobB catalyzes first the amidation of the c-carboxylate, and then that of the a-carboxylate.</text>
</comment>
<dbReference type="AlphaFoldDB" id="A0A2J7TL36"/>
<evidence type="ECO:0000259" key="10">
    <source>
        <dbReference type="Pfam" id="PF01656"/>
    </source>
</evidence>
<dbReference type="UniPathway" id="UPA00148">
    <property type="reaction ID" value="UER00220"/>
</dbReference>
<reference evidence="12 13" key="1">
    <citation type="submission" date="2017-10" db="EMBL/GenBank/DDBJ databases">
        <title>Genome announcement of Methylocella silvestris TVC from permafrost.</title>
        <authorList>
            <person name="Wang J."/>
            <person name="Geng K."/>
            <person name="Ul-Haque F."/>
            <person name="Crombie A.T."/>
            <person name="Street L.E."/>
            <person name="Wookey P.A."/>
            <person name="Murrell J.C."/>
            <person name="Pratscher J."/>
        </authorList>
    </citation>
    <scope>NUCLEOTIDE SEQUENCE [LARGE SCALE GENOMIC DNA]</scope>
    <source>
        <strain evidence="12 13">TVC</strain>
    </source>
</reference>
<evidence type="ECO:0000256" key="9">
    <source>
        <dbReference type="HAMAP-Rule" id="MF_00027"/>
    </source>
</evidence>
<evidence type="ECO:0000256" key="4">
    <source>
        <dbReference type="ARBA" id="ARBA00022598"/>
    </source>
</evidence>
<keyword evidence="5 9" id="KW-0547">Nucleotide-binding</keyword>
<keyword evidence="6 9" id="KW-0067">ATP-binding</keyword>
<feature type="domain" description="CobB/CobQ-like glutamine amidotransferase" evidence="11">
    <location>
        <begin position="255"/>
        <end position="444"/>
    </location>
</feature>
<sequence length="446" mass="46248">MNAHGAVPGLMIAAPRSGSGKTLLTLGLMRALRNKGLAVGAAKCGPDYIDPAFHAAATGRISVNLDSWAMAPELLRGLANMAAENGNGAADLVLCEGSMGLFDGVRGAPGRTGSSADVAAALGWPILLCVDVSGQAQSAAAIVKGCAVYDSRIRVAGAILNRVASERHRRLAADAIEALGVPVLGALPRDKKIELPERHLGLVQAQEIAGLETLLEEIAGFVAGNCALNEIVALARADGAGALTKIAALPPPAQRIAVARDAAFSFLYPHILEGWRALGAEIIFFSPLANEPPPPDSDLCWLPGGYPELHAGQLAAAEQFMAGLRGFAQTKPIHGECGGYMVLGEALIDAKGESHAMAGLLAPGFSFAKRSLHLGYREARLAASHPLGRAGARLRGHEFHYATMQTQAGEDPPFAHVIDAHGGSERGEGSRRAHVSGSFFHLIAAA</sequence>
<comment type="similarity">
    <text evidence="9">Belongs to the CobB/CbiA family.</text>
</comment>
<comment type="catalytic activity">
    <reaction evidence="9">
        <text>hydrogenobyrinate + 2 L-glutamine + 2 ATP + 2 H2O = hydrogenobyrinate a,c-diamide + 2 L-glutamate + 2 ADP + 2 phosphate + 2 H(+)</text>
        <dbReference type="Rhea" id="RHEA:12544"/>
        <dbReference type="ChEBI" id="CHEBI:15377"/>
        <dbReference type="ChEBI" id="CHEBI:15378"/>
        <dbReference type="ChEBI" id="CHEBI:29985"/>
        <dbReference type="ChEBI" id="CHEBI:30616"/>
        <dbReference type="ChEBI" id="CHEBI:43474"/>
        <dbReference type="ChEBI" id="CHEBI:58359"/>
        <dbReference type="ChEBI" id="CHEBI:77873"/>
        <dbReference type="ChEBI" id="CHEBI:77874"/>
        <dbReference type="ChEBI" id="CHEBI:456216"/>
        <dbReference type="EC" id="6.3.5.9"/>
    </reaction>
</comment>
<evidence type="ECO:0000256" key="5">
    <source>
        <dbReference type="ARBA" id="ARBA00022741"/>
    </source>
</evidence>
<dbReference type="CDD" id="cd05388">
    <property type="entry name" value="CobB_N"/>
    <property type="match status" value="1"/>
</dbReference>
<dbReference type="InterPro" id="IPR004484">
    <property type="entry name" value="CbiA/CobB_synth"/>
</dbReference>
<dbReference type="PANTHER" id="PTHR43873:SF1">
    <property type="entry name" value="COBYRINATE A,C-DIAMIDE SYNTHASE"/>
    <property type="match status" value="1"/>
</dbReference>
<evidence type="ECO:0000256" key="7">
    <source>
        <dbReference type="ARBA" id="ARBA00022842"/>
    </source>
</evidence>
<dbReference type="GO" id="GO:0042242">
    <property type="term" value="F:cobyrinic acid a,c-diamide synthase activity"/>
    <property type="evidence" value="ECO:0007669"/>
    <property type="project" value="InterPro"/>
</dbReference>
<comment type="caution">
    <text evidence="12">The sequence shown here is derived from an EMBL/GenBank/DDBJ whole genome shotgun (WGS) entry which is preliminary data.</text>
</comment>
<protein>
    <recommendedName>
        <fullName evidence="9">Hydrogenobyrinate a,c-diamide synthase</fullName>
        <ecNumber evidence="9">6.3.5.9</ecNumber>
    </recommendedName>
    <alternativeName>
        <fullName evidence="9">Hydrogenobyrinic acid a,c-diamide synthase</fullName>
    </alternativeName>
</protein>
<dbReference type="GO" id="GO:0043802">
    <property type="term" value="F:hydrogenobyrinic acid a,c-diamide synthase (glutamine-hydrolysing) activity"/>
    <property type="evidence" value="ECO:0007669"/>
    <property type="project" value="UniProtKB-UniRule"/>
</dbReference>
<feature type="active site" description="Nucleophile" evidence="9">
    <location>
        <position position="337"/>
    </location>
</feature>
<comment type="cofactor">
    <cofactor evidence="1 9">
        <name>Mg(2+)</name>
        <dbReference type="ChEBI" id="CHEBI:18420"/>
    </cofactor>
</comment>
<evidence type="ECO:0000256" key="6">
    <source>
        <dbReference type="ARBA" id="ARBA00022840"/>
    </source>
</evidence>
<name>A0A2J7TL36_METSI</name>
<dbReference type="HAMAP" id="MF_00027">
    <property type="entry name" value="CobB_CbiA"/>
    <property type="match status" value="1"/>
</dbReference>
<comment type="pathway">
    <text evidence="9">Cofactor biosynthesis; adenosylcobalamin biosynthesis; cob(II)yrinate a,c-diamide from precorrin-2 (aerobic route): step 9/10.</text>
</comment>
<dbReference type="InterPro" id="IPR029062">
    <property type="entry name" value="Class_I_gatase-like"/>
</dbReference>
<dbReference type="GO" id="GO:0009236">
    <property type="term" value="P:cobalamin biosynthetic process"/>
    <property type="evidence" value="ECO:0007669"/>
    <property type="project" value="UniProtKB-UniRule"/>
</dbReference>
<comment type="function">
    <text evidence="9">Catalyzes the ATP-dependent amidation of the two carboxylate groups at positions a and c of hydrogenobyrinate, using either L-glutamine or ammonia as the nitrogen source.</text>
</comment>
<dbReference type="Gene3D" id="3.40.50.300">
    <property type="entry name" value="P-loop containing nucleotide triphosphate hydrolases"/>
    <property type="match status" value="1"/>
</dbReference>
<comment type="similarity">
    <text evidence="2">Belongs to the CobB/CobQ family. CobQ subfamily.</text>
</comment>
<dbReference type="InterPro" id="IPR002586">
    <property type="entry name" value="CobQ/CobB/MinD/ParA_Nub-bd_dom"/>
</dbReference>
<dbReference type="SUPFAM" id="SSF52317">
    <property type="entry name" value="Class I glutamine amidotransferase-like"/>
    <property type="match status" value="1"/>
</dbReference>
<gene>
    <name evidence="9" type="primary">cobB</name>
    <name evidence="12" type="ORF">CR492_00600</name>
</gene>
<comment type="domain">
    <text evidence="9">Comprises of two domains. The C-terminal domain contains the binding site for glutamine and catalyzes the hydrolysis of this substrate to glutamate and ammonia. The N-terminal domain is anticipated to bind ATP and hydrogenobyrinate and catalyzes the ultimate synthesis of the diamide product. The ammonia produced via the glutaminase domain is probably translocated to the adjacent domain via a molecular tunnel, where it reacts with an activated intermediate.</text>
</comment>
<evidence type="ECO:0000256" key="1">
    <source>
        <dbReference type="ARBA" id="ARBA00001946"/>
    </source>
</evidence>
<dbReference type="EMBL" id="PDZR01000001">
    <property type="protein sequence ID" value="PNG27478.1"/>
    <property type="molecule type" value="Genomic_DNA"/>
</dbReference>
<proteinExistence type="inferred from homology"/>
<dbReference type="InterPro" id="IPR027417">
    <property type="entry name" value="P-loop_NTPase"/>
</dbReference>
<dbReference type="PROSITE" id="PS51274">
    <property type="entry name" value="GATASE_COBBQ"/>
    <property type="match status" value="1"/>
</dbReference>
<dbReference type="OrthoDB" id="9764035at2"/>
<accession>A0A2J7TL36</accession>
<dbReference type="NCBIfam" id="TIGR00379">
    <property type="entry name" value="cobB"/>
    <property type="match status" value="1"/>
</dbReference>
<evidence type="ECO:0000256" key="3">
    <source>
        <dbReference type="ARBA" id="ARBA00022573"/>
    </source>
</evidence>
<evidence type="ECO:0000313" key="12">
    <source>
        <dbReference type="EMBL" id="PNG27478.1"/>
    </source>
</evidence>
<dbReference type="RefSeq" id="WP_102841784.1">
    <property type="nucleotide sequence ID" value="NZ_PDZR01000001.1"/>
</dbReference>
<feature type="site" description="Increases nucleophilicity of active site Cys" evidence="9">
    <location>
        <position position="441"/>
    </location>
</feature>
<keyword evidence="3 9" id="KW-0169">Cobalamin biosynthesis</keyword>
<dbReference type="NCBIfam" id="NF002204">
    <property type="entry name" value="PRK01077.1"/>
    <property type="match status" value="1"/>
</dbReference>
<dbReference type="Pfam" id="PF01656">
    <property type="entry name" value="CbiA"/>
    <property type="match status" value="1"/>
</dbReference>
<dbReference type="Pfam" id="PF07685">
    <property type="entry name" value="GATase_3"/>
    <property type="match status" value="1"/>
</dbReference>
<evidence type="ECO:0000259" key="11">
    <source>
        <dbReference type="Pfam" id="PF07685"/>
    </source>
</evidence>
<evidence type="ECO:0000256" key="2">
    <source>
        <dbReference type="ARBA" id="ARBA00006205"/>
    </source>
</evidence>
<keyword evidence="7 9" id="KW-0460">Magnesium</keyword>
<dbReference type="Proteomes" id="UP000236286">
    <property type="component" value="Unassembled WGS sequence"/>
</dbReference>
<dbReference type="InterPro" id="IPR011698">
    <property type="entry name" value="GATase_3"/>
</dbReference>
<keyword evidence="4 9" id="KW-0436">Ligase</keyword>
<dbReference type="EC" id="6.3.5.9" evidence="9"/>
<feature type="domain" description="CobQ/CobB/MinD/ParA nucleotide binding" evidence="10">
    <location>
        <begin position="10"/>
        <end position="200"/>
    </location>
</feature>
<evidence type="ECO:0000313" key="13">
    <source>
        <dbReference type="Proteomes" id="UP000236286"/>
    </source>
</evidence>
<keyword evidence="8 9" id="KW-0315">Glutamine amidotransferase</keyword>
<organism evidence="12 13">
    <name type="scientific">Methylocella silvestris</name>
    <dbReference type="NCBI Taxonomy" id="199596"/>
    <lineage>
        <taxon>Bacteria</taxon>
        <taxon>Pseudomonadati</taxon>
        <taxon>Pseudomonadota</taxon>
        <taxon>Alphaproteobacteria</taxon>
        <taxon>Hyphomicrobiales</taxon>
        <taxon>Beijerinckiaceae</taxon>
        <taxon>Methylocella</taxon>
    </lineage>
</organism>
<evidence type="ECO:0000256" key="8">
    <source>
        <dbReference type="ARBA" id="ARBA00022962"/>
    </source>
</evidence>